<dbReference type="RefSeq" id="WP_075647969.1">
    <property type="nucleotide sequence ID" value="NZ_AP019658.1"/>
</dbReference>
<dbReference type="EMBL" id="MJMI01000034">
    <property type="protein sequence ID" value="OLQ95318.1"/>
    <property type="molecule type" value="Genomic_DNA"/>
</dbReference>
<protein>
    <submittedName>
        <fullName evidence="2">Uncharacterized protein</fullName>
    </submittedName>
</protein>
<name>A0ABX3FMP6_9VIBR</name>
<comment type="caution">
    <text evidence="2">The sequence shown here is derived from an EMBL/GenBank/DDBJ whole genome shotgun (WGS) entry which is preliminary data.</text>
</comment>
<gene>
    <name evidence="2" type="ORF">BIY21_20810</name>
</gene>
<accession>A0ABX3FMP6</accession>
<reference evidence="2 3" key="1">
    <citation type="submission" date="2016-09" db="EMBL/GenBank/DDBJ databases">
        <title>Genomic Taxonomy of the Vibrionaceae.</title>
        <authorList>
            <person name="Gonzalez-Castillo A."/>
            <person name="Gomez-Gil B."/>
            <person name="Enciso-Ibarra K."/>
        </authorList>
    </citation>
    <scope>NUCLEOTIDE SEQUENCE [LARGE SCALE GENOMIC DNA]</scope>
    <source>
        <strain evidence="2 3">CAIM 1731</strain>
    </source>
</reference>
<dbReference type="Proteomes" id="UP000186206">
    <property type="component" value="Unassembled WGS sequence"/>
</dbReference>
<evidence type="ECO:0000313" key="2">
    <source>
        <dbReference type="EMBL" id="OLQ95318.1"/>
    </source>
</evidence>
<proteinExistence type="predicted"/>
<sequence>MKELSLNESKLVVGGGWFDDVKTVAKAVVKRQPIRLAFHSRKLNSNEDKELRKLRRSDHAKREGRTQRGSGGRLIEN</sequence>
<organism evidence="2 3">
    <name type="scientific">Vibrio ponticus</name>
    <dbReference type="NCBI Taxonomy" id="265668"/>
    <lineage>
        <taxon>Bacteria</taxon>
        <taxon>Pseudomonadati</taxon>
        <taxon>Pseudomonadota</taxon>
        <taxon>Gammaproteobacteria</taxon>
        <taxon>Vibrionales</taxon>
        <taxon>Vibrionaceae</taxon>
        <taxon>Vibrio</taxon>
    </lineage>
</organism>
<evidence type="ECO:0000256" key="1">
    <source>
        <dbReference type="SAM" id="MobiDB-lite"/>
    </source>
</evidence>
<feature type="region of interest" description="Disordered" evidence="1">
    <location>
        <begin position="47"/>
        <end position="77"/>
    </location>
</feature>
<evidence type="ECO:0000313" key="3">
    <source>
        <dbReference type="Proteomes" id="UP000186206"/>
    </source>
</evidence>
<keyword evidence="3" id="KW-1185">Reference proteome</keyword>